<dbReference type="EMBL" id="CADEAL010001791">
    <property type="protein sequence ID" value="CAB1435653.1"/>
    <property type="molecule type" value="Genomic_DNA"/>
</dbReference>
<evidence type="ECO:0000313" key="2">
    <source>
        <dbReference type="Proteomes" id="UP001153269"/>
    </source>
</evidence>
<dbReference type="AlphaFoldDB" id="A0A9N7US99"/>
<name>A0A9N7US99_PLEPL</name>
<reference evidence="1" key="1">
    <citation type="submission" date="2020-03" db="EMBL/GenBank/DDBJ databases">
        <authorList>
            <person name="Weist P."/>
        </authorList>
    </citation>
    <scope>NUCLEOTIDE SEQUENCE</scope>
</reference>
<keyword evidence="2" id="KW-1185">Reference proteome</keyword>
<comment type="caution">
    <text evidence="1">The sequence shown here is derived from an EMBL/GenBank/DDBJ whole genome shotgun (WGS) entry which is preliminary data.</text>
</comment>
<dbReference type="Proteomes" id="UP001153269">
    <property type="component" value="Unassembled WGS sequence"/>
</dbReference>
<evidence type="ECO:0000313" key="1">
    <source>
        <dbReference type="EMBL" id="CAB1435653.1"/>
    </source>
</evidence>
<gene>
    <name evidence="1" type="ORF">PLEPLA_LOCUS23710</name>
</gene>
<protein>
    <submittedName>
        <fullName evidence="1">Uncharacterized protein</fullName>
    </submittedName>
</protein>
<sequence>MALGRTRRVWRAVTQPPQPVCGFKGTEITIKGRIMDTPSREVHDAIMARWVEISKTTQRTSEHQEDEPLPATGSPGLQLLHLILSNRYRQLLPLHASSILNSDLQPVPTSRSYTLNY</sequence>
<accession>A0A9N7US99</accession>
<organism evidence="1 2">
    <name type="scientific">Pleuronectes platessa</name>
    <name type="common">European plaice</name>
    <dbReference type="NCBI Taxonomy" id="8262"/>
    <lineage>
        <taxon>Eukaryota</taxon>
        <taxon>Metazoa</taxon>
        <taxon>Chordata</taxon>
        <taxon>Craniata</taxon>
        <taxon>Vertebrata</taxon>
        <taxon>Euteleostomi</taxon>
        <taxon>Actinopterygii</taxon>
        <taxon>Neopterygii</taxon>
        <taxon>Teleostei</taxon>
        <taxon>Neoteleostei</taxon>
        <taxon>Acanthomorphata</taxon>
        <taxon>Carangaria</taxon>
        <taxon>Pleuronectiformes</taxon>
        <taxon>Pleuronectoidei</taxon>
        <taxon>Pleuronectidae</taxon>
        <taxon>Pleuronectes</taxon>
    </lineage>
</organism>
<proteinExistence type="predicted"/>